<feature type="domain" description="Protein kinase" evidence="4">
    <location>
        <begin position="446"/>
        <end position="700"/>
    </location>
</feature>
<dbReference type="Proteomes" id="UP000315496">
    <property type="component" value="Chromosome 3"/>
</dbReference>
<comment type="caution">
    <text evidence="5">The sequence shown here is derived from an EMBL/GenBank/DDBJ whole genome shotgun (WGS) entry which is preliminary data.</text>
</comment>
<dbReference type="InterPro" id="IPR011009">
    <property type="entry name" value="Kinase-like_dom_sf"/>
</dbReference>
<evidence type="ECO:0000259" key="4">
    <source>
        <dbReference type="PROSITE" id="PS50011"/>
    </source>
</evidence>
<reference evidence="5 6" key="1">
    <citation type="submission" date="2019-05" db="EMBL/GenBank/DDBJ databases">
        <title>The compact genome of Giardia muris reveals important steps in the evolution of intestinal protozoan parasites.</title>
        <authorList>
            <person name="Xu F."/>
            <person name="Jimenez-Gonzalez A."/>
            <person name="Einarsson E."/>
            <person name="Astvaldsson A."/>
            <person name="Peirasmaki D."/>
            <person name="Eckmann L."/>
            <person name="Andersson J.O."/>
            <person name="Svard S.G."/>
            <person name="Jerlstrom-Hultqvist J."/>
        </authorList>
    </citation>
    <scope>NUCLEOTIDE SEQUENCE [LARGE SCALE GENOMIC DNA]</scope>
    <source>
        <strain evidence="5 6">Roberts-Thomson</strain>
    </source>
</reference>
<dbReference type="EMBL" id="VDLU01000003">
    <property type="protein sequence ID" value="TNJ27413.1"/>
    <property type="molecule type" value="Genomic_DNA"/>
</dbReference>
<dbReference type="InterPro" id="IPR002110">
    <property type="entry name" value="Ankyrin_rpt"/>
</dbReference>
<dbReference type="InterPro" id="IPR000719">
    <property type="entry name" value="Prot_kinase_dom"/>
</dbReference>
<gene>
    <name evidence="5" type="ORF">GMRT_11289</name>
</gene>
<dbReference type="CDD" id="cd14014">
    <property type="entry name" value="STKc_PknB_like"/>
    <property type="match status" value="1"/>
</dbReference>
<evidence type="ECO:0000256" key="2">
    <source>
        <dbReference type="ARBA" id="ARBA00022840"/>
    </source>
</evidence>
<dbReference type="Gene3D" id="1.10.510.10">
    <property type="entry name" value="Transferase(Phosphotransferase) domain 1"/>
    <property type="match status" value="1"/>
</dbReference>
<dbReference type="InterPro" id="IPR017441">
    <property type="entry name" value="Protein_kinase_ATP_BS"/>
</dbReference>
<sequence>MHKVFEAVQNGDIDGIRANLPAAGLQDQNGWSPLMHAAKCGQLECVELLMDEAGLRTTMVHNSMVPGTTALMAAAKYGRADCASLLVSKENCCQDKFGWTALMYAALFNHPEVVSQLVQWEARLVDNNGWSSLMLASLWGHREAVQQLLCEAGLQTRKRWKVYVPGTTALIVAAIRNEAAIVELLRSYEIDLRDSDGHTALWHAMNNARDSEGNIVEGGHPEVIKLLTDENIIRLSPPLLKTKRECLEGPFSPQNVDDNRDNVALSDSDAAELICLRSLVQEQATQILELQRRLGERDGCEGDSKASLDDIDVLNTITVLHAAAINGDSKITQLALQDARKGDPVRRTALMHAAARGYADVVRMLVTREARMQDQRGWTALMYAAKRRHKECVRLLILEKDLKAHDGTTFLDVLRQAGVDWIDDISNSINNAAQLPQLPPTLAGKYTLTGRLGRGVYGNVYAAFGPEDDKLYAIKAAGYQKTTPEEKETLLTTLGTLPTLHHKHVLRYYAVADDPNDETVYLVMDHSPGSLQADIKTRQRLGGEYTDFEVWNYLEQLSDALQYLHENGLVHQDIKPGNVLIDDNGACQLSDSGLAGLLAFDDLDDSTFMSIHMSPARQNGEDPTPEDDVWSLGILLYRLCTGKYPFRTPAAIMTESVPPVEKRDPELIELVVAMLEKQGEKRPTAQELHEKAVKAMHQFRA</sequence>
<dbReference type="Gene3D" id="1.25.40.20">
    <property type="entry name" value="Ankyrin repeat-containing domain"/>
    <property type="match status" value="3"/>
</dbReference>
<organism evidence="5 6">
    <name type="scientific">Giardia muris</name>
    <dbReference type="NCBI Taxonomy" id="5742"/>
    <lineage>
        <taxon>Eukaryota</taxon>
        <taxon>Metamonada</taxon>
        <taxon>Diplomonadida</taxon>
        <taxon>Hexamitidae</taxon>
        <taxon>Giardiinae</taxon>
        <taxon>Giardia</taxon>
    </lineage>
</organism>
<dbReference type="PANTHER" id="PTHR24120:SF4">
    <property type="entry name" value="GH07239P"/>
    <property type="match status" value="1"/>
</dbReference>
<protein>
    <submittedName>
        <fullName evidence="5">Kinase, NEK</fullName>
    </submittedName>
</protein>
<keyword evidence="6" id="KW-1185">Reference proteome</keyword>
<dbReference type="AlphaFoldDB" id="A0A4Z1T0I1"/>
<evidence type="ECO:0000313" key="5">
    <source>
        <dbReference type="EMBL" id="TNJ27413.1"/>
    </source>
</evidence>
<keyword evidence="5" id="KW-0808">Transferase</keyword>
<feature type="binding site" evidence="3">
    <location>
        <position position="475"/>
    </location>
    <ligand>
        <name>ATP</name>
        <dbReference type="ChEBI" id="CHEBI:30616"/>
    </ligand>
</feature>
<dbReference type="VEuPathDB" id="GiardiaDB:GMRT_11289"/>
<accession>A0A4Z1T0I1</accession>
<dbReference type="PANTHER" id="PTHR24120">
    <property type="entry name" value="GH07239P"/>
    <property type="match status" value="1"/>
</dbReference>
<keyword evidence="2 3" id="KW-0067">ATP-binding</keyword>
<dbReference type="SUPFAM" id="SSF56112">
    <property type="entry name" value="Protein kinase-like (PK-like)"/>
    <property type="match status" value="1"/>
</dbReference>
<dbReference type="GO" id="GO:0005524">
    <property type="term" value="F:ATP binding"/>
    <property type="evidence" value="ECO:0007669"/>
    <property type="project" value="UniProtKB-UniRule"/>
</dbReference>
<dbReference type="Pfam" id="PF12796">
    <property type="entry name" value="Ank_2"/>
    <property type="match status" value="3"/>
</dbReference>
<dbReference type="OrthoDB" id="541276at2759"/>
<dbReference type="Pfam" id="PF00069">
    <property type="entry name" value="Pkinase"/>
    <property type="match status" value="1"/>
</dbReference>
<proteinExistence type="predicted"/>
<dbReference type="SMART" id="SM00248">
    <property type="entry name" value="ANK"/>
    <property type="match status" value="9"/>
</dbReference>
<dbReference type="PROSITE" id="PS00108">
    <property type="entry name" value="PROTEIN_KINASE_ST"/>
    <property type="match status" value="1"/>
</dbReference>
<dbReference type="PROSITE" id="PS00107">
    <property type="entry name" value="PROTEIN_KINASE_ATP"/>
    <property type="match status" value="1"/>
</dbReference>
<dbReference type="GO" id="GO:0004672">
    <property type="term" value="F:protein kinase activity"/>
    <property type="evidence" value="ECO:0007669"/>
    <property type="project" value="InterPro"/>
</dbReference>
<dbReference type="SMART" id="SM00220">
    <property type="entry name" value="S_TKc"/>
    <property type="match status" value="1"/>
</dbReference>
<evidence type="ECO:0000313" key="6">
    <source>
        <dbReference type="Proteomes" id="UP000315496"/>
    </source>
</evidence>
<dbReference type="InterPro" id="IPR036770">
    <property type="entry name" value="Ankyrin_rpt-contain_sf"/>
</dbReference>
<keyword evidence="5" id="KW-0418">Kinase</keyword>
<evidence type="ECO:0000256" key="1">
    <source>
        <dbReference type="ARBA" id="ARBA00022741"/>
    </source>
</evidence>
<dbReference type="InterPro" id="IPR008271">
    <property type="entry name" value="Ser/Thr_kinase_AS"/>
</dbReference>
<keyword evidence="1 3" id="KW-0547">Nucleotide-binding</keyword>
<dbReference type="SUPFAM" id="SSF48403">
    <property type="entry name" value="Ankyrin repeat"/>
    <property type="match status" value="1"/>
</dbReference>
<evidence type="ECO:0000256" key="3">
    <source>
        <dbReference type="PROSITE-ProRule" id="PRU10141"/>
    </source>
</evidence>
<name>A0A4Z1T0I1_GIAMU</name>
<dbReference type="PROSITE" id="PS50011">
    <property type="entry name" value="PROTEIN_KINASE_DOM"/>
    <property type="match status" value="1"/>
</dbReference>